<protein>
    <recommendedName>
        <fullName evidence="3 7">Fructose-bisphosphate aldolase</fullName>
        <ecNumber evidence="3 7">4.1.2.13</ecNumber>
    </recommendedName>
</protein>
<accession>A0A4T0FSE3</accession>
<evidence type="ECO:0000256" key="7">
    <source>
        <dbReference type="RuleBase" id="RU003994"/>
    </source>
</evidence>
<dbReference type="SUPFAM" id="SSF51569">
    <property type="entry name" value="Aldolase"/>
    <property type="match status" value="1"/>
</dbReference>
<dbReference type="InterPro" id="IPR029768">
    <property type="entry name" value="Aldolase_I_AS"/>
</dbReference>
<dbReference type="GO" id="GO:0006096">
    <property type="term" value="P:glycolytic process"/>
    <property type="evidence" value="ECO:0007669"/>
    <property type="project" value="UniProtKB-UniPathway"/>
</dbReference>
<comment type="caution">
    <text evidence="8">The sequence shown here is derived from an EMBL/GenBank/DDBJ whole genome shotgun (WGS) entry which is preliminary data.</text>
</comment>
<dbReference type="InterPro" id="IPR000741">
    <property type="entry name" value="FBA_I"/>
</dbReference>
<keyword evidence="6" id="KW-0704">Schiff base</keyword>
<comment type="pathway">
    <text evidence="1">Carbohydrate degradation; glycolysis; D-glyceraldehyde 3-phosphate and glycerone phosphate from D-glucose: step 4/4.</text>
</comment>
<evidence type="ECO:0000256" key="1">
    <source>
        <dbReference type="ARBA" id="ARBA00004714"/>
    </source>
</evidence>
<dbReference type="GO" id="GO:0004332">
    <property type="term" value="F:fructose-bisphosphate aldolase activity"/>
    <property type="evidence" value="ECO:0007669"/>
    <property type="project" value="UniProtKB-EC"/>
</dbReference>
<sequence length="354" mass="38222">MSTAGYSFAKSATKSNFESELRNTAISLVQQGKGIYATDETTEAISARLAAAEGANSKQYTTDQEKQRRYEWRKCLYETLPTDYISGCILYQETLVNFGLAEVLSKRGIIPGVRIDTDGQPLPGAGYGEVFTQGLDDLTSRCQIFKKHGARFTKWRAPILVNASTLPTELAVDAQATSLARMAAVSQAVGLVPIVEPDLDFSGDATLERSLEVHTKVIAKIYEKLAAHGVYLEGTLLKPSFVQPGAQNSERKSLTADAVGKATALALSRSVPVAMPGVVFLSGGLSDKDSTAFLSAINKYSSANNVRLPPLTFSFGRGLQGDAMEKWTRKDFQGAQEAFNKRAQECSKASIGQL</sequence>
<organism evidence="8 9">
    <name type="scientific">Wallemia hederae</name>
    <dbReference type="NCBI Taxonomy" id="1540922"/>
    <lineage>
        <taxon>Eukaryota</taxon>
        <taxon>Fungi</taxon>
        <taxon>Dikarya</taxon>
        <taxon>Basidiomycota</taxon>
        <taxon>Wallemiomycotina</taxon>
        <taxon>Wallemiomycetes</taxon>
        <taxon>Wallemiales</taxon>
        <taxon>Wallemiaceae</taxon>
        <taxon>Wallemia</taxon>
    </lineage>
</organism>
<evidence type="ECO:0000256" key="6">
    <source>
        <dbReference type="ARBA" id="ARBA00023270"/>
    </source>
</evidence>
<dbReference type="UniPathway" id="UPA00109">
    <property type="reaction ID" value="UER00183"/>
</dbReference>
<evidence type="ECO:0000313" key="9">
    <source>
        <dbReference type="Proteomes" id="UP000310189"/>
    </source>
</evidence>
<dbReference type="OrthoDB" id="36455at2759"/>
<dbReference type="AlphaFoldDB" id="A0A4T0FSE3"/>
<evidence type="ECO:0000256" key="4">
    <source>
        <dbReference type="ARBA" id="ARBA00023152"/>
    </source>
</evidence>
<dbReference type="NCBIfam" id="NF033379">
    <property type="entry name" value="FrucBisAld_I"/>
    <property type="match status" value="1"/>
</dbReference>
<evidence type="ECO:0000256" key="5">
    <source>
        <dbReference type="ARBA" id="ARBA00023239"/>
    </source>
</evidence>
<keyword evidence="4 7" id="KW-0324">Glycolysis</keyword>
<evidence type="ECO:0000256" key="3">
    <source>
        <dbReference type="ARBA" id="ARBA00013068"/>
    </source>
</evidence>
<dbReference type="PANTHER" id="PTHR11627">
    <property type="entry name" value="FRUCTOSE-BISPHOSPHATE ALDOLASE"/>
    <property type="match status" value="1"/>
</dbReference>
<dbReference type="EMBL" id="SPNW01000018">
    <property type="protein sequence ID" value="TIA90564.1"/>
    <property type="molecule type" value="Genomic_DNA"/>
</dbReference>
<reference evidence="8 9" key="1">
    <citation type="submission" date="2019-03" db="EMBL/GenBank/DDBJ databases">
        <title>Sequencing 23 genomes of Wallemia ichthyophaga.</title>
        <authorList>
            <person name="Gostincar C."/>
        </authorList>
    </citation>
    <scope>NUCLEOTIDE SEQUENCE [LARGE SCALE GENOMIC DNA]</scope>
    <source>
        <strain evidence="8 9">EXF-5753</strain>
    </source>
</reference>
<dbReference type="InterPro" id="IPR013785">
    <property type="entry name" value="Aldolase_TIM"/>
</dbReference>
<evidence type="ECO:0000256" key="2">
    <source>
        <dbReference type="ARBA" id="ARBA00010387"/>
    </source>
</evidence>
<comment type="similarity">
    <text evidence="2 7">Belongs to the class I fructose-bisphosphate aldolase family.</text>
</comment>
<dbReference type="Proteomes" id="UP000310189">
    <property type="component" value="Unassembled WGS sequence"/>
</dbReference>
<dbReference type="Gene3D" id="3.20.20.70">
    <property type="entry name" value="Aldolase class I"/>
    <property type="match status" value="1"/>
</dbReference>
<name>A0A4T0FSE3_9BASI</name>
<proteinExistence type="inferred from homology"/>
<evidence type="ECO:0000313" key="8">
    <source>
        <dbReference type="EMBL" id="TIA90564.1"/>
    </source>
</evidence>
<keyword evidence="5 7" id="KW-0456">Lyase</keyword>
<dbReference type="Pfam" id="PF00274">
    <property type="entry name" value="Glycolytic"/>
    <property type="match status" value="1"/>
</dbReference>
<keyword evidence="9" id="KW-1185">Reference proteome</keyword>
<gene>
    <name evidence="8" type="ORF">E3P99_01509</name>
</gene>
<comment type="catalytic activity">
    <reaction evidence="7">
        <text>beta-D-fructose 1,6-bisphosphate = D-glyceraldehyde 3-phosphate + dihydroxyacetone phosphate</text>
        <dbReference type="Rhea" id="RHEA:14729"/>
        <dbReference type="ChEBI" id="CHEBI:32966"/>
        <dbReference type="ChEBI" id="CHEBI:57642"/>
        <dbReference type="ChEBI" id="CHEBI:59776"/>
        <dbReference type="EC" id="4.1.2.13"/>
    </reaction>
</comment>
<dbReference type="PROSITE" id="PS00158">
    <property type="entry name" value="ALDOLASE_CLASS_I"/>
    <property type="match status" value="1"/>
</dbReference>
<dbReference type="EC" id="4.1.2.13" evidence="3 7"/>